<evidence type="ECO:0000313" key="3">
    <source>
        <dbReference type="EMBL" id="RXZ54551.1"/>
    </source>
</evidence>
<feature type="region of interest" description="Disordered" evidence="1">
    <location>
        <begin position="43"/>
        <end position="126"/>
    </location>
</feature>
<comment type="caution">
    <text evidence="3">The sequence shown here is derived from an EMBL/GenBank/DDBJ whole genome shotgun (WGS) entry which is preliminary data.</text>
</comment>
<feature type="chain" id="PRO_5020859446" description="Cna B-type domain-containing protein" evidence="2">
    <location>
        <begin position="33"/>
        <end position="3607"/>
    </location>
</feature>
<keyword evidence="2" id="KW-0732">Signal</keyword>
<evidence type="ECO:0000256" key="1">
    <source>
        <dbReference type="SAM" id="MobiDB-lite"/>
    </source>
</evidence>
<feature type="signal peptide" evidence="2">
    <location>
        <begin position="1"/>
        <end position="32"/>
    </location>
</feature>
<evidence type="ECO:0008006" key="5">
    <source>
        <dbReference type="Google" id="ProtNLM"/>
    </source>
</evidence>
<dbReference type="RefSeq" id="WP_129425037.1">
    <property type="nucleotide sequence ID" value="NZ_SDPW01000001.1"/>
</dbReference>
<evidence type="ECO:0000313" key="4">
    <source>
        <dbReference type="Proteomes" id="UP000293345"/>
    </source>
</evidence>
<feature type="compositionally biased region" description="Acidic residues" evidence="1">
    <location>
        <begin position="107"/>
        <end position="116"/>
    </location>
</feature>
<name>A0A4Q2K3B5_9ACTN</name>
<sequence length="3607" mass="378418">MQVTNSAKRIVAICLSAVLIVQGLVPVPSAMAETVANAAATAGRQEASENAAADQGSRADSDGEQAAPSEEEPAESATDVDAATSDSAASNADSKAAQSTDLAGEAPSDENSDQAAEDAAAANSDPTIHTVSDLAKAFEDNSCGTVTAPADAVTAVNVTGVAGLPILSNADPGLYQSANISLSGMTGTEGLDLCTPVSGYTFQGLGSKAVPFEGSLTLPNDMWLRITRTLFNGVKLHSASSSIKIRWEGAPTYNEPIVAASIDGNDQTLNVQVQLANPFDASVTVEPSTPAASSALLGTASGNLAVSAGYSFTDGATRKGFAVASTTANAGLIANTVAYGKLTIASVSLPDDIVSTPTVTAAVNAGGLVGAVCVDDNGSDTTEAAEVEIAAGVDVSAFTVKGANASGGLIGKANGLTLTLPSREADAGTVKPALNVGDSAGCLYAGGVIGQVLFAGSAVAGSAAVTISGKALNYGGGVKLSVSNEKNEAKAPRAGALFGELNLSNGDVSIDGGTYKSDLVYGRDSSDTTKRGAYGGLVGSVWGQKDGNAGNALRALTVSGDASIEFALSGDTKVRQAGGVVGYEGQGGSSLNTVALVLDGVSVTYKGGGPFFQNVCRLGGAVGVLDTNNVLDVRNLSVSTADNAAIGGDNGESAGIAGSSWRGIIKFSGITDLSGAKFKKNDKTALLVHENFNSLIFATGSGGNEITAESTSTGWKYVRPTNVVQLDDIYDFGQVIRLGGNLDSNFIFLDDGHNWHFSGTNLAKSGGVFQLPSAADFAKLAIAWQTSGYFSCVDGVTAGNVSSIATATINLQGDIDLSGTGITGLTKDRIPGNASELPAASQTFSGRVSGNGKTIKLAVGEAYGWRGDNAINVSDTSDGNGMVYRHDSLGLFMALGDGATITGLTIDGSMRFDDKAGVDAGPLAAKSSGTVSVTNSTFKPAINYENTGDGKVARVGGIIGTVAGGSVTFGSGAAVVANITSAKTENGNANVGGAIGLVAANSAAQITASGLSISGNINYADGKDGNIYAGVGGFIGVIREKDSWNGNSAESHVSILKLALDNLTIENRVSTGNKTAGGLLGYSWGKAVVDFGDANNGAANYALTANESSVSAQNVTQFGGLVYAASGKWTINDYAIDLTGATFSAPNADWFGMLVCSAGRNVTRGNGSYFDWLSGLYLLDAAPWETAYKVNEDKGAVTTKGSANFDEWIADTRGVNWSTKYLVTDVGVDGVVSLHTVDDKLHMEDADQRNSYENRTAFGQDHPTNKYSRYYYNLDRAFEVVQSKNKHTGIQWLETPEEVLLWSAATYAAAGIRDYIVKTSGSDGYPYMTSTARIRGEIDLTGYSYYPVDASNIAMFIRNASITFAYEKVNAKENGNKKNSEQTQHMNMHAGLFRHFAATGSDNKTMNVENTTLSGTIGMNIDDDGKTITSGALICKIANGSDTAGGRAVVNINGLTLKGLRVANADPDYAPLLVADMTTFAGLDVKELSISESDYKNSENKWVTAGTSLFGNLGGSNADMVSATFNQVFVPSLNNGGSIFTHASLLESFAYGDGKTGTASYTFVKSDQTAGMVTFGEEIDSNGEYHGSQFWYYDEEGYGDSSNLVDDHRGHIANENDAKFGDYLPYVYKSDDGDPVGSHKSFHEIKVNQRIPSLVTGCGTYGDPYAIVNANQLYAVSNFIRSGNAAAMDGWEITIVKDQETLCQRRADSSNHDNEVTYVYSTSNGWVNKNNSTDKLEGDTMQRYLQSAYYSIEPGDSGEIVLDGDSFQGFGNEVNPFRGVIVGNLNKNVTGQSVPTKLVLKKKSSTLMGLIPYSYGSVVKGLTVEYDSSEALQGSNGVAYAGKSSSNNGVPQAFFGGVIGCIVGGDNIIDGVTVSNTGNFSVAGAASSAHLVPIGGYIGVIAGGGVIFRSMSDDVSKWRDGGSSLYDNPYVGRVIDGYAFSEKCVVDNGDSSYKVNLLDSNDTGCVTTTNTYNNYSWGSKNEAAKVTVSDKQGLLVLSAIINSGAAAGAASSGYVMPNVGPFCGSYAYRGRTYNNAALAAKKYKFGNEQYGKVRNSAYSTVGAVASTADENWSLSKYDDLQAPGNQNWQGPLNSTEVQNNKREINSPYLVRTNANWATGYICALGISGVAIEFAKQSGEGIDYDMTDYGSGYLGLSGRYYSNACVSNYPSAERRFITPPIACINGNGASIKVVSNVKEYANDDYKVSGVGALFGNVMYTSQKVDQSIKANDGATVKDLTFDSCNLSIQYIDESGKVLENKNDDTVHIGVGCLAGITSNLNSQVDYGIYKNVHMTGCAVTGVSSAGGLLGNAGYMKMRTNATDRYSRMTQIEWNSWGSLQAPVKLMDSSYIDCTVTASHNAGGFVGKIRKSNCEVDVTTYNPVASNSVIRATNGWNGEANTAGGIVGLTGGQVVVGGKTSPGKYVTVSNATVTTDWPEGSSSTGVNFTRGLGGIAGYVENNTVSVSHAKVTSDKNASDTDAYYFGCQQQGNQRYRYVGGLVGYGNRYSSYSDCIVSNIRIASRESGGGIMGTLAGGSFVADGVSIDSIQIDGAYSGGVLGQTSSTGSSVTVVNSRVENSLFKKNSCMGWTHPDGNYTYSGGVVGDAKGTIRMCNILIAENAFEDKTHQGLLLGDVADSDLTRFAVAGLAIKLKTGATNSDNPGIMHYRQDSQKAAINKKSYIAFADYKDEPKAVPGNRLYNDDDNADGSMATVKSVSPYVTTNPENKLSVKDASGGDPKYLFGDGAAIDTAATIKEQARFPQPGRYTYTNIGGITDDGQYNNTNSYSAGTAASTYNKNNTVSSEGTGKFPQVADDFPILLISGNDTTTVANYLNLVTNGGFSDAVRLNNDAGGPHVTAKAEMFELQSDGSFVRSADAASLYVVGDGTTSMGFRASTSWDNERHRFTLLTVTFSETGQKYKVQVPIIVKRMLEIDFTASYAYGTKFNPDDYSTLGENSHVLSSSGESMAGYLTWTYNEANGSATEYGWDTHLASGGSMGPLNKSILFSGKTPTLPAGTQLTLVDTADNDKEYYYTVPQSGATSVKLTDFVAAVDGKSRYEEPWFSQTMGVTALEDNNGVWVECSKDDNPGAKIGSGDDVKYYRVTNESDTATRYTLKVATVAEGENKGMEISPSENFYLVITVPAGTKAAVNGYTYSSIDTNVNSRVNATLRPRNAEKLLDADSHSNTASTYSIYTNYGQKLSDNVSGAYAEMGTCKNEDGVGYRLPLDVTDTVTFNRNQQYNPNDKLYFQLSSSLGQYGKDGSLTSAGGWPTGVSGTAHFYVKVGDEYYTWDGSGWKSVGSTKTDAGASVPWSSDGGEMKLQLPYDLSGIRSVAASVATAADTEDAAFTVQVKIDSIQMSEMACLSGIAAGQLNQQQVPSAFTRIRFQSSLAVSESTLETSSITANIPGTVGYYREENGDSTIELSASMQSQLGINVNDLALANGTIAAYGTYDLSAMIDADDRIGEATSVRYMLKLQKRTGTDGTYEDESVKSHFSVIESPLGEGTLTPMGTKDAFVFIDQKANNAFATQKSAKMFQFPFTVKVNTDVEDNNFTYANYRLVLSAELLDASGSVIDTPVNIALNSGYPNSDYITYTLSKINTSGISHS</sequence>
<gene>
    <name evidence="3" type="ORF">ET524_08710</name>
</gene>
<protein>
    <recommendedName>
        <fullName evidence="5">Cna B-type domain-containing protein</fullName>
    </recommendedName>
</protein>
<proteinExistence type="predicted"/>
<dbReference type="EMBL" id="SDPW01000001">
    <property type="protein sequence ID" value="RXZ54551.1"/>
    <property type="molecule type" value="Genomic_DNA"/>
</dbReference>
<accession>A0A4Q2K3B5</accession>
<keyword evidence="4" id="KW-1185">Reference proteome</keyword>
<organism evidence="3 4">
    <name type="scientific">Senegalimassilia faecalis</name>
    <dbReference type="NCBI Taxonomy" id="2509433"/>
    <lineage>
        <taxon>Bacteria</taxon>
        <taxon>Bacillati</taxon>
        <taxon>Actinomycetota</taxon>
        <taxon>Coriobacteriia</taxon>
        <taxon>Coriobacteriales</taxon>
        <taxon>Coriobacteriaceae</taxon>
        <taxon>Senegalimassilia</taxon>
    </lineage>
</organism>
<dbReference type="Proteomes" id="UP000293345">
    <property type="component" value="Unassembled WGS sequence"/>
</dbReference>
<reference evidence="3 4" key="1">
    <citation type="submission" date="2019-01" db="EMBL/GenBank/DDBJ databases">
        <title>Senegalimassilia sp. nov. KGMB04484 isolated human feces.</title>
        <authorList>
            <person name="Han K.-I."/>
            <person name="Kim J.-S."/>
            <person name="Lee K.C."/>
            <person name="Suh M.K."/>
            <person name="Eom M.K."/>
            <person name="Lee J.H."/>
            <person name="Park S.-H."/>
            <person name="Kang S.W."/>
            <person name="Park J.-E."/>
            <person name="Oh B.S."/>
            <person name="Yu S.Y."/>
            <person name="Choi S.-H."/>
            <person name="Lee D.H."/>
            <person name="Yoon H."/>
            <person name="Kim B.-Y."/>
            <person name="Lee J.H."/>
            <person name="Lee J.-S."/>
        </authorList>
    </citation>
    <scope>NUCLEOTIDE SEQUENCE [LARGE SCALE GENOMIC DNA]</scope>
    <source>
        <strain evidence="3 4">KGMB04484</strain>
    </source>
</reference>
<evidence type="ECO:0000256" key="2">
    <source>
        <dbReference type="SAM" id="SignalP"/>
    </source>
</evidence>
<dbReference type="OrthoDB" id="2065929at2"/>
<feature type="compositionally biased region" description="Low complexity" evidence="1">
    <location>
        <begin position="75"/>
        <end position="99"/>
    </location>
</feature>